<evidence type="ECO:0000313" key="2">
    <source>
        <dbReference type="EMBL" id="GHH16448.1"/>
    </source>
</evidence>
<feature type="chain" id="PRO_5046422290" evidence="1">
    <location>
        <begin position="22"/>
        <end position="178"/>
    </location>
</feature>
<proteinExistence type="predicted"/>
<sequence>MPTRATALIACLVLAPLPAAAQTTESRGEGLVSALAACRTAAADQRLACYEQASAALISARDRHEIRIVDREAVQRAKRSLFGFSLPHLNLFGTGKEDPRADSDTDVREITSTVTSARQAAYGLWAFGLAEGGEWQSTAESPTFDPRKGDTVTIKAGMLGRYTAKIGKGRAVDVKRLR</sequence>
<evidence type="ECO:0000256" key="1">
    <source>
        <dbReference type="SAM" id="SignalP"/>
    </source>
</evidence>
<comment type="caution">
    <text evidence="2">The sequence shown here is derived from an EMBL/GenBank/DDBJ whole genome shotgun (WGS) entry which is preliminary data.</text>
</comment>
<feature type="signal peptide" evidence="1">
    <location>
        <begin position="1"/>
        <end position="21"/>
    </location>
</feature>
<organism evidence="2 3">
    <name type="scientific">Sphingomonas glacialis</name>
    <dbReference type="NCBI Taxonomy" id="658225"/>
    <lineage>
        <taxon>Bacteria</taxon>
        <taxon>Pseudomonadati</taxon>
        <taxon>Pseudomonadota</taxon>
        <taxon>Alphaproteobacteria</taxon>
        <taxon>Sphingomonadales</taxon>
        <taxon>Sphingomonadaceae</taxon>
        <taxon>Sphingomonas</taxon>
    </lineage>
</organism>
<accession>A0ABQ3LK01</accession>
<keyword evidence="1" id="KW-0732">Signal</keyword>
<dbReference type="EMBL" id="BNAQ01000002">
    <property type="protein sequence ID" value="GHH16448.1"/>
    <property type="molecule type" value="Genomic_DNA"/>
</dbReference>
<gene>
    <name evidence="2" type="ORF">GCM10008023_20480</name>
</gene>
<dbReference type="Proteomes" id="UP000652430">
    <property type="component" value="Unassembled WGS sequence"/>
</dbReference>
<protein>
    <submittedName>
        <fullName evidence="2">Uncharacterized protein</fullName>
    </submittedName>
</protein>
<reference evidence="3" key="1">
    <citation type="journal article" date="2019" name="Int. J. Syst. Evol. Microbiol.">
        <title>The Global Catalogue of Microorganisms (GCM) 10K type strain sequencing project: providing services to taxonomists for standard genome sequencing and annotation.</title>
        <authorList>
            <consortium name="The Broad Institute Genomics Platform"/>
            <consortium name="The Broad Institute Genome Sequencing Center for Infectious Disease"/>
            <person name="Wu L."/>
            <person name="Ma J."/>
        </authorList>
    </citation>
    <scope>NUCLEOTIDE SEQUENCE [LARGE SCALE GENOMIC DNA]</scope>
    <source>
        <strain evidence="3">CGMCC 1.8957</strain>
    </source>
</reference>
<name>A0ABQ3LK01_9SPHN</name>
<evidence type="ECO:0000313" key="3">
    <source>
        <dbReference type="Proteomes" id="UP000652430"/>
    </source>
</evidence>
<dbReference type="RefSeq" id="WP_189676145.1">
    <property type="nucleotide sequence ID" value="NZ_BNAQ01000002.1"/>
</dbReference>
<keyword evidence="3" id="KW-1185">Reference proteome</keyword>